<evidence type="ECO:0000256" key="2">
    <source>
        <dbReference type="ARBA" id="ARBA00004567"/>
    </source>
</evidence>
<keyword evidence="8" id="KW-0862">Zinc</keyword>
<dbReference type="AlphaFoldDB" id="A0A3P8W6A6"/>
<dbReference type="Proteomes" id="UP000265120">
    <property type="component" value="Chromosome 18"/>
</dbReference>
<evidence type="ECO:0000259" key="10">
    <source>
        <dbReference type="PROSITE" id="PS50103"/>
    </source>
</evidence>
<accession>A0A3P8W6A6</accession>
<feature type="compositionally biased region" description="Polar residues" evidence="9">
    <location>
        <begin position="115"/>
        <end position="124"/>
    </location>
</feature>
<dbReference type="RefSeq" id="XP_008329658.1">
    <property type="nucleotide sequence ID" value="XM_008331436.3"/>
</dbReference>
<evidence type="ECO:0000256" key="8">
    <source>
        <dbReference type="PROSITE-ProRule" id="PRU00723"/>
    </source>
</evidence>
<keyword evidence="3" id="KW-0653">Protein transport</keyword>
<reference evidence="11 12" key="1">
    <citation type="journal article" date="2014" name="Nat. Genet.">
        <title>Whole-genome sequence of a flatfish provides insights into ZW sex chromosome evolution and adaptation to a benthic lifestyle.</title>
        <authorList>
            <person name="Chen S."/>
            <person name="Zhang G."/>
            <person name="Shao C."/>
            <person name="Huang Q."/>
            <person name="Liu G."/>
            <person name="Zhang P."/>
            <person name="Song W."/>
            <person name="An N."/>
            <person name="Chalopin D."/>
            <person name="Volff J.N."/>
            <person name="Hong Y."/>
            <person name="Li Q."/>
            <person name="Sha Z."/>
            <person name="Zhou H."/>
            <person name="Xie M."/>
            <person name="Yu Q."/>
            <person name="Liu Y."/>
            <person name="Xiang H."/>
            <person name="Wang N."/>
            <person name="Wu K."/>
            <person name="Yang C."/>
            <person name="Zhou Q."/>
            <person name="Liao X."/>
            <person name="Yang L."/>
            <person name="Hu Q."/>
            <person name="Zhang J."/>
            <person name="Meng L."/>
            <person name="Jin L."/>
            <person name="Tian Y."/>
            <person name="Lian J."/>
            <person name="Yang J."/>
            <person name="Miao G."/>
            <person name="Liu S."/>
            <person name="Liang Z."/>
            <person name="Yan F."/>
            <person name="Li Y."/>
            <person name="Sun B."/>
            <person name="Zhang H."/>
            <person name="Zhang J."/>
            <person name="Zhu Y."/>
            <person name="Du M."/>
            <person name="Zhao Y."/>
            <person name="Schartl M."/>
            <person name="Tang Q."/>
            <person name="Wang J."/>
        </authorList>
    </citation>
    <scope>NUCLEOTIDE SEQUENCE</scope>
</reference>
<dbReference type="PROSITE" id="PS50103">
    <property type="entry name" value="ZF_C3H1"/>
    <property type="match status" value="1"/>
</dbReference>
<name>A0A3P8W6A6_CYNSE</name>
<dbReference type="KEGG" id="csem:103394219"/>
<evidence type="ECO:0000256" key="4">
    <source>
        <dbReference type="ARBA" id="ARBA00023242"/>
    </source>
</evidence>
<feature type="zinc finger region" description="C3H1-type" evidence="8">
    <location>
        <begin position="1"/>
        <end position="25"/>
    </location>
</feature>
<dbReference type="OrthoDB" id="20729at2759"/>
<dbReference type="InterPro" id="IPR000571">
    <property type="entry name" value="Znf_CCCH"/>
</dbReference>
<evidence type="ECO:0000256" key="5">
    <source>
        <dbReference type="ARBA" id="ARBA00037262"/>
    </source>
</evidence>
<dbReference type="InParanoid" id="A0A3P8W6A6"/>
<protein>
    <recommendedName>
        <fullName evidence="6">Nucleoporin NUP42</fullName>
    </recommendedName>
    <alternativeName>
        <fullName evidence="7">Nucleoporin-like protein 2</fullName>
    </alternativeName>
</protein>
<keyword evidence="3" id="KW-0906">Nuclear pore complex</keyword>
<feature type="compositionally biased region" description="Gly residues" evidence="9">
    <location>
        <begin position="29"/>
        <end position="39"/>
    </location>
</feature>
<dbReference type="OMA" id="CHNEHFD"/>
<keyword evidence="4" id="KW-0539">Nucleus</keyword>
<organism evidence="11 12">
    <name type="scientific">Cynoglossus semilaevis</name>
    <name type="common">Tongue sole</name>
    <dbReference type="NCBI Taxonomy" id="244447"/>
    <lineage>
        <taxon>Eukaryota</taxon>
        <taxon>Metazoa</taxon>
        <taxon>Chordata</taxon>
        <taxon>Craniata</taxon>
        <taxon>Vertebrata</taxon>
        <taxon>Euteleostomi</taxon>
        <taxon>Actinopterygii</taxon>
        <taxon>Neopterygii</taxon>
        <taxon>Teleostei</taxon>
        <taxon>Neoteleostei</taxon>
        <taxon>Acanthomorphata</taxon>
        <taxon>Carangaria</taxon>
        <taxon>Pleuronectiformes</taxon>
        <taxon>Pleuronectoidei</taxon>
        <taxon>Cynoglossidae</taxon>
        <taxon>Cynoglossinae</taxon>
        <taxon>Cynoglossus</taxon>
    </lineage>
</organism>
<proteinExistence type="predicted"/>
<comment type="function">
    <text evidence="5">Required for the export of mRNAs containing poly(A) tails from the nucleus into the cytoplasm.</text>
</comment>
<dbReference type="GeneTree" id="ENSGT00390000000118"/>
<feature type="region of interest" description="Disordered" evidence="9">
    <location>
        <begin position="115"/>
        <end position="146"/>
    </location>
</feature>
<feature type="compositionally biased region" description="Polar residues" evidence="9">
    <location>
        <begin position="64"/>
        <end position="79"/>
    </location>
</feature>
<keyword evidence="3" id="KW-0813">Transport</keyword>
<evidence type="ECO:0000256" key="9">
    <source>
        <dbReference type="SAM" id="MobiDB-lite"/>
    </source>
</evidence>
<keyword evidence="8" id="KW-0479">Metal-binding</keyword>
<feature type="compositionally biased region" description="Gly residues" evidence="9">
    <location>
        <begin position="82"/>
        <end position="93"/>
    </location>
</feature>
<feature type="region of interest" description="Disordered" evidence="9">
    <location>
        <begin position="29"/>
        <end position="102"/>
    </location>
</feature>
<dbReference type="PANTHER" id="PTHR46527:SF1">
    <property type="entry name" value="NUCLEOPORIN NUP42"/>
    <property type="match status" value="1"/>
</dbReference>
<reference evidence="11" key="2">
    <citation type="submission" date="2025-08" db="UniProtKB">
        <authorList>
            <consortium name="Ensembl"/>
        </authorList>
    </citation>
    <scope>IDENTIFICATION</scope>
</reference>
<dbReference type="GO" id="GO:0031965">
    <property type="term" value="C:nuclear membrane"/>
    <property type="evidence" value="ECO:0007669"/>
    <property type="project" value="UniProtKB-SubCell"/>
</dbReference>
<evidence type="ECO:0000256" key="6">
    <source>
        <dbReference type="ARBA" id="ARBA00039886"/>
    </source>
</evidence>
<dbReference type="GO" id="GO:0005643">
    <property type="term" value="C:nuclear pore"/>
    <property type="evidence" value="ECO:0007669"/>
    <property type="project" value="UniProtKB-SubCell"/>
</dbReference>
<keyword evidence="3" id="KW-0509">mRNA transport</keyword>
<dbReference type="SMART" id="SM00356">
    <property type="entry name" value="ZnF_C3H1"/>
    <property type="match status" value="1"/>
</dbReference>
<evidence type="ECO:0000256" key="7">
    <source>
        <dbReference type="ARBA" id="ARBA00042384"/>
    </source>
</evidence>
<dbReference type="FunCoup" id="A0A3P8W6A6">
    <property type="interactions" value="656"/>
</dbReference>
<evidence type="ECO:0000313" key="12">
    <source>
        <dbReference type="Proteomes" id="UP000265120"/>
    </source>
</evidence>
<comment type="subcellular location">
    <subcellularLocation>
        <location evidence="1">Nucleus membrane</location>
        <topology evidence="1">Peripheral membrane protein</topology>
        <orientation evidence="1">Cytoplasmic side</orientation>
    </subcellularLocation>
    <subcellularLocation>
        <location evidence="2">Nucleus</location>
        <location evidence="2">Nuclear pore complex</location>
    </subcellularLocation>
</comment>
<dbReference type="Ensembl" id="ENSCSET00000022444.1">
    <property type="protein sequence ID" value="ENSCSEP00000022164.1"/>
    <property type="gene ID" value="ENSCSEG00000014125.1"/>
</dbReference>
<dbReference type="GO" id="GO:0008270">
    <property type="term" value="F:zinc ion binding"/>
    <property type="evidence" value="ECO:0007669"/>
    <property type="project" value="UniProtKB-KW"/>
</dbReference>
<reference evidence="11" key="3">
    <citation type="submission" date="2025-09" db="UniProtKB">
        <authorList>
            <consortium name="Ensembl"/>
        </authorList>
    </citation>
    <scope>IDENTIFICATION</scope>
</reference>
<evidence type="ECO:0000256" key="1">
    <source>
        <dbReference type="ARBA" id="ARBA00004335"/>
    </source>
</evidence>
<keyword evidence="8" id="KW-0863">Zinc-finger</keyword>
<dbReference type="STRING" id="244447.ENSCSEP00000022164"/>
<keyword evidence="12" id="KW-1185">Reference proteome</keyword>
<dbReference type="PANTHER" id="PTHR46527">
    <property type="entry name" value="NUCLEOPORIN-LIKE PROTEIN 2"/>
    <property type="match status" value="1"/>
</dbReference>
<keyword evidence="3" id="KW-0811">Translocation</keyword>
<dbReference type="CTD" id="11097"/>
<evidence type="ECO:0000313" key="11">
    <source>
        <dbReference type="Ensembl" id="ENSCSEP00000022164.1"/>
    </source>
</evidence>
<feature type="domain" description="C3H1-type" evidence="10">
    <location>
        <begin position="1"/>
        <end position="25"/>
    </location>
</feature>
<sequence length="434" mass="44523">MTVCSFFLQGRCRYGEKCWNEHPRGGNRGGGGGGGGGYHQGSSGQQQSKGGGGGGFGNRVWVNPDQQKGNYIKTSSFSSGGDDWGGGGQNDWGRGGEGRRDNIKSSEFSFSVQNRFSGLDSPSTFDRRGGRSGGGGGGRTAADEEDDRQLEIIQKDMEIWESSHQWCFSCYSNVTKNLSGFTDLSPEELRLEYYSTRASGNLQNYGNGVSQLLNQWRNRLQELKIMNPSTRTALLGELHGSAPQTDSGFGSTSSAFGSTGFGAPATATASSFSFAASNTGFGAPSSSSGFGNVTAAPAQPPMGFGSASTPSASTFSFAAPTTNQPPASSGFGSASAFSFSSSSANTGTGFGSGSGSGAPAAAESSGSSNFGKTSAVFGAPTAPAASAAAGSEAADGLFTPESKLTQEELNQFKAKRFTLGQVPLKPPPANLLIV</sequence>
<dbReference type="InterPro" id="IPR051767">
    <property type="entry name" value="Nucleoporin_NUP42"/>
</dbReference>
<dbReference type="GeneID" id="103394219"/>
<evidence type="ECO:0000256" key="3">
    <source>
        <dbReference type="ARBA" id="ARBA00023132"/>
    </source>
</evidence>